<name>A0A017SC48_ASPRC</name>
<reference evidence="5" key="1">
    <citation type="journal article" date="2014" name="Nat. Commun.">
        <title>Genomic adaptations of the halophilic Dead Sea filamentous fungus Eurotium rubrum.</title>
        <authorList>
            <person name="Kis-Papo T."/>
            <person name="Weig A.R."/>
            <person name="Riley R."/>
            <person name="Persoh D."/>
            <person name="Salamov A."/>
            <person name="Sun H."/>
            <person name="Lipzen A."/>
            <person name="Wasser S.P."/>
            <person name="Rambold G."/>
            <person name="Grigoriev I.V."/>
            <person name="Nevo E."/>
        </authorList>
    </citation>
    <scope>NUCLEOTIDE SEQUENCE [LARGE SCALE GENOMIC DNA]</scope>
    <source>
        <strain evidence="5">CBS 135680</strain>
    </source>
</reference>
<dbReference type="GO" id="GO:0003723">
    <property type="term" value="F:RNA binding"/>
    <property type="evidence" value="ECO:0007669"/>
    <property type="project" value="InterPro"/>
</dbReference>
<feature type="domain" description="PCI" evidence="3">
    <location>
        <begin position="247"/>
        <end position="447"/>
    </location>
</feature>
<evidence type="ECO:0000313" key="4">
    <source>
        <dbReference type="EMBL" id="EYE94502.1"/>
    </source>
</evidence>
<evidence type="ECO:0000259" key="3">
    <source>
        <dbReference type="PROSITE" id="PS50250"/>
    </source>
</evidence>
<dbReference type="OrthoDB" id="10252687at2759"/>
<dbReference type="Proteomes" id="UP000019804">
    <property type="component" value="Unassembled WGS sequence"/>
</dbReference>
<dbReference type="RefSeq" id="XP_040638190.1">
    <property type="nucleotide sequence ID" value="XM_040784439.1"/>
</dbReference>
<dbReference type="InterPro" id="IPR036388">
    <property type="entry name" value="WH-like_DNA-bd_sf"/>
</dbReference>
<dbReference type="Pfam" id="PF01399">
    <property type="entry name" value="PCI"/>
    <property type="match status" value="1"/>
</dbReference>
<keyword evidence="5" id="KW-1185">Reference proteome</keyword>
<evidence type="ECO:0000256" key="1">
    <source>
        <dbReference type="ARBA" id="ARBA00025771"/>
    </source>
</evidence>
<dbReference type="GO" id="GO:0003690">
    <property type="term" value="F:double-stranded DNA binding"/>
    <property type="evidence" value="ECO:0007669"/>
    <property type="project" value="InterPro"/>
</dbReference>
<dbReference type="EMBL" id="KK088426">
    <property type="protein sequence ID" value="EYE94502.1"/>
    <property type="molecule type" value="Genomic_DNA"/>
</dbReference>
<dbReference type="HOGENOM" id="CLU_031567_1_0_1"/>
<dbReference type="Gene3D" id="1.10.10.10">
    <property type="entry name" value="Winged helix-like DNA-binding domain superfamily/Winged helix DNA-binding domain"/>
    <property type="match status" value="1"/>
</dbReference>
<dbReference type="FunFam" id="1.10.10.10:FF:000366">
    <property type="entry name" value="COP9 signalosome complex subunit"/>
    <property type="match status" value="1"/>
</dbReference>
<dbReference type="SMART" id="SM00753">
    <property type="entry name" value="PAM"/>
    <property type="match status" value="1"/>
</dbReference>
<dbReference type="GeneID" id="63699563"/>
<dbReference type="PANTHER" id="PTHR12732:SF0">
    <property type="entry name" value="PCI DOMAIN-CONTAINING PROTEIN 2"/>
    <property type="match status" value="1"/>
</dbReference>
<dbReference type="InterPro" id="IPR045114">
    <property type="entry name" value="Csn12-like"/>
</dbReference>
<gene>
    <name evidence="4" type="ORF">EURHEDRAFT_457584</name>
</gene>
<protein>
    <recommendedName>
        <fullName evidence="2">Protein CSN12 homolog</fullName>
    </recommendedName>
</protein>
<dbReference type="STRING" id="1388766.A0A017SC48"/>
<dbReference type="PANTHER" id="PTHR12732">
    <property type="entry name" value="UNCHARACTERIZED PROTEASOME COMPONENT REGION PCI-CONTAINING"/>
    <property type="match status" value="1"/>
</dbReference>
<dbReference type="PROSITE" id="PS50250">
    <property type="entry name" value="PCI"/>
    <property type="match status" value="1"/>
</dbReference>
<evidence type="ECO:0000313" key="5">
    <source>
        <dbReference type="Proteomes" id="UP000019804"/>
    </source>
</evidence>
<sequence length="454" mass="51244">MASVFNDFKEGHKEISGPRLAASLTPVAPPEYPDRLRSFYACSNGANLHLDLRYFLFQANGPKLPKQEQNAWIEIFSAYWKAAGEILKFDEGRGSWVGVFNAWNQVSSVLGRGYTNAGIEAWTIPCLYVVGKYVRTFAIKADAELSSQDSVAFNDRFQDDISFDSEKSAKLEEAARVINKLFTICLNDRTPNIEESRKWGVYNMISLTFKTYFKLNSIGLCKSLLRALNASSADLPPLAAFPKSHIVTFEYYVGVIRFLDEDYAEAEKHLTHAWKLCHRDAVKNKELILMYLVPCHIVTTHTLPSEELLAPFPRLERLFRPLCDCIRKGDLGNFDAAMSAGEDEFVKRRIYLPLERGRDIALRNLFRKVFVVGGFEEPKDDQPPMRRTRVPVAEFAAAVRIGTHANDRTRVDIDEVECLLSNLIYKGLMKGYIARERGMVVLSKGGTAFPGTGV</sequence>
<dbReference type="InterPro" id="IPR000717">
    <property type="entry name" value="PCI_dom"/>
</dbReference>
<organism evidence="4 5">
    <name type="scientific">Aspergillus ruber (strain CBS 135680)</name>
    <dbReference type="NCBI Taxonomy" id="1388766"/>
    <lineage>
        <taxon>Eukaryota</taxon>
        <taxon>Fungi</taxon>
        <taxon>Dikarya</taxon>
        <taxon>Ascomycota</taxon>
        <taxon>Pezizomycotina</taxon>
        <taxon>Eurotiomycetes</taxon>
        <taxon>Eurotiomycetidae</taxon>
        <taxon>Eurotiales</taxon>
        <taxon>Aspergillaceae</taxon>
        <taxon>Aspergillus</taxon>
        <taxon>Aspergillus subgen. Aspergillus</taxon>
    </lineage>
</organism>
<dbReference type="AlphaFoldDB" id="A0A017SC48"/>
<accession>A0A017SC48</accession>
<evidence type="ECO:0000256" key="2">
    <source>
        <dbReference type="ARBA" id="ARBA00073854"/>
    </source>
</evidence>
<proteinExistence type="inferred from homology"/>
<comment type="similarity">
    <text evidence="1">Belongs to the CSN12 family.</text>
</comment>